<dbReference type="InterPro" id="IPR052341">
    <property type="entry name" value="LOG_family_nucleotidases"/>
</dbReference>
<proteinExistence type="predicted"/>
<reference evidence="1 2" key="1">
    <citation type="journal article" date="2016" name="Nat. Commun.">
        <title>Thousands of microbial genomes shed light on interconnected biogeochemical processes in an aquifer system.</title>
        <authorList>
            <person name="Anantharaman K."/>
            <person name="Brown C.T."/>
            <person name="Hug L.A."/>
            <person name="Sharon I."/>
            <person name="Castelle C.J."/>
            <person name="Probst A.J."/>
            <person name="Thomas B.C."/>
            <person name="Singh A."/>
            <person name="Wilkins M.J."/>
            <person name="Karaoz U."/>
            <person name="Brodie E.L."/>
            <person name="Williams K.H."/>
            <person name="Hubbard S.S."/>
            <person name="Banfield J.F."/>
        </authorList>
    </citation>
    <scope>NUCLEOTIDE SEQUENCE [LARGE SCALE GENOMIC DNA]</scope>
</reference>
<dbReference type="PANTHER" id="PTHR43393">
    <property type="entry name" value="CYTOKININ RIBOSIDE 5'-MONOPHOSPHATE PHOSPHORIBOHYDROLASE"/>
    <property type="match status" value="1"/>
</dbReference>
<name>A0A1F5NSZ1_9BACT</name>
<dbReference type="EMBL" id="MFEL01000018">
    <property type="protein sequence ID" value="OGE80791.1"/>
    <property type="molecule type" value="Genomic_DNA"/>
</dbReference>
<dbReference type="GO" id="GO:0005829">
    <property type="term" value="C:cytosol"/>
    <property type="evidence" value="ECO:0007669"/>
    <property type="project" value="TreeGrafter"/>
</dbReference>
<gene>
    <name evidence="1" type="ORF">A2720_04500</name>
</gene>
<evidence type="ECO:0008006" key="3">
    <source>
        <dbReference type="Google" id="ProtNLM"/>
    </source>
</evidence>
<dbReference type="SUPFAM" id="SSF102405">
    <property type="entry name" value="MCP/YpsA-like"/>
    <property type="match status" value="1"/>
</dbReference>
<dbReference type="InterPro" id="IPR041164">
    <property type="entry name" value="LDcluster4"/>
</dbReference>
<protein>
    <recommendedName>
        <fullName evidence="3">TIGR00725 family protein</fullName>
    </recommendedName>
</protein>
<accession>A0A1F5NSZ1</accession>
<dbReference type="PANTHER" id="PTHR43393:SF3">
    <property type="entry name" value="LYSINE DECARBOXYLASE-LIKE PROTEIN"/>
    <property type="match status" value="1"/>
</dbReference>
<dbReference type="Proteomes" id="UP000178892">
    <property type="component" value="Unassembled WGS sequence"/>
</dbReference>
<evidence type="ECO:0000313" key="2">
    <source>
        <dbReference type="Proteomes" id="UP000178892"/>
    </source>
</evidence>
<organism evidence="1 2">
    <name type="scientific">Candidatus Doudnabacteria bacterium RIFCSPHIGHO2_01_FULL_46_24</name>
    <dbReference type="NCBI Taxonomy" id="1817825"/>
    <lineage>
        <taxon>Bacteria</taxon>
        <taxon>Candidatus Doudnaibacteriota</taxon>
    </lineage>
</organism>
<dbReference type="AlphaFoldDB" id="A0A1F5NSZ1"/>
<comment type="caution">
    <text evidence="1">The sequence shown here is derived from an EMBL/GenBank/DDBJ whole genome shotgun (WGS) entry which is preliminary data.</text>
</comment>
<evidence type="ECO:0000313" key="1">
    <source>
        <dbReference type="EMBL" id="OGE80791.1"/>
    </source>
</evidence>
<dbReference type="Gene3D" id="3.40.50.450">
    <property type="match status" value="1"/>
</dbReference>
<dbReference type="Pfam" id="PF18306">
    <property type="entry name" value="LDcluster4"/>
    <property type="match status" value="1"/>
</dbReference>
<sequence>MQYKIAVSGSAENNCARGAFKKAYEVGRQIALQGAVLLTGATIGVPQWATRGAKSAGGISIGLSPAISRSAHVNTYHLPTGYMDLIIYTGFDYSGRNMLMTRAADAVIVICGRIGTINEFTTAFEEKRVIGVLTGTGGTETEIDHILKAAKRGRRNIVFDSDPKKLVKKVIKLVRFHQRHKKEVERHREVA</sequence>
<dbReference type="STRING" id="1817825.A2720_04500"/>